<dbReference type="RefSeq" id="WP_166345012.1">
    <property type="nucleotide sequence ID" value="NZ_CP088280.1"/>
</dbReference>
<reference evidence="4 5" key="1">
    <citation type="journal article" date="2017" name="Syst. Appl. Microbiol.">
        <title>Soybeans inoculated with root zone soils of Canadian native legumes harbour diverse and novel Bradyrhizobium spp. that possess agricultural potential.</title>
        <authorList>
            <person name="Bromfield E.S.P."/>
            <person name="Cloutier S."/>
            <person name="Tambong J.T."/>
            <person name="Tran Thi T.V."/>
        </authorList>
    </citation>
    <scope>NUCLEOTIDE SEQUENCE [LARGE SCALE GENOMIC DNA]</scope>
    <source>
        <strain evidence="4 5">323S2</strain>
    </source>
</reference>
<keyword evidence="2" id="KW-0472">Membrane</keyword>
<sequence length="253" mass="27113">MKKTKRRRSPGIAVRWAEKRLVDQHCLPPGSVLIDRVFDRGRGRFEDDDEPQIEGNFYLDDDETSAPDGRPEAMTALVGAAFEAATSSDLRRKLRHGQSLCVIVLVPTAAWVLPAADHFRRSFGDRWLQHTRSGPNWRGLEGSSGSGAVSAALSAGQSVVGISADVGLLPRAMVGAADLTIRLAPPTGAVVKTAIARFSGRAPADLEDAVFAELDLEDIVAAFRPGAGPQRIVQRLAAAAAVLRAHAHLKKET</sequence>
<keyword evidence="2" id="KW-1133">Transmembrane helix</keyword>
<accession>A0A7Z0TR59</accession>
<dbReference type="Proteomes" id="UP000564836">
    <property type="component" value="Chromosome"/>
</dbReference>
<name>A0A7Z0TR59_9BRAD</name>
<dbReference type="EMBL" id="JACBFH010000001">
    <property type="protein sequence ID" value="NYY89090.1"/>
    <property type="molecule type" value="Genomic_DNA"/>
</dbReference>
<evidence type="ECO:0000313" key="5">
    <source>
        <dbReference type="Proteomes" id="UP000564836"/>
    </source>
</evidence>
<evidence type="ECO:0000256" key="1">
    <source>
        <dbReference type="SAM" id="MobiDB-lite"/>
    </source>
</evidence>
<evidence type="ECO:0000313" key="3">
    <source>
        <dbReference type="EMBL" id="NYY89090.1"/>
    </source>
</evidence>
<keyword evidence="2" id="KW-0812">Transmembrane</keyword>
<evidence type="ECO:0000313" key="4">
    <source>
        <dbReference type="EMBL" id="UGX94816.1"/>
    </source>
</evidence>
<feature type="region of interest" description="Disordered" evidence="1">
    <location>
        <begin position="45"/>
        <end position="70"/>
    </location>
</feature>
<organism evidence="3">
    <name type="scientific">Bradyrhizobium barranii subsp. barranii</name>
    <dbReference type="NCBI Taxonomy" id="2823807"/>
    <lineage>
        <taxon>Bacteria</taxon>
        <taxon>Pseudomonadati</taxon>
        <taxon>Pseudomonadota</taxon>
        <taxon>Alphaproteobacteria</taxon>
        <taxon>Hyphomicrobiales</taxon>
        <taxon>Nitrobacteraceae</taxon>
        <taxon>Bradyrhizobium</taxon>
        <taxon>Bradyrhizobium barranii</taxon>
    </lineage>
</organism>
<reference evidence="4 5" key="3">
    <citation type="journal article" date="2022" name="Int. J. Syst. Evol. Microbiol.">
        <title>Strains of Bradyrhizobium barranii sp. nov. associated with legumes native to Canada are symbionts of soybeans and belong to different subspecies (subsp. barranii subsp. nov. and subsp. apii subsp. nov.) and symbiovars (sv. glycinearum and sv. septentrionale).</title>
        <authorList>
            <person name="Bromfield E.S.P."/>
            <person name="Cloutier S."/>
            <person name="Wasai-Hara S."/>
            <person name="Minamisawa K."/>
        </authorList>
    </citation>
    <scope>NUCLEOTIDE SEQUENCE [LARGE SCALE GENOMIC DNA]</scope>
    <source>
        <strain evidence="4 5">323S2</strain>
    </source>
</reference>
<gene>
    <name evidence="4" type="ORF">G6321_00006360</name>
    <name evidence="3" type="ORF">G6321_11810</name>
</gene>
<evidence type="ECO:0000256" key="2">
    <source>
        <dbReference type="SAM" id="Phobius"/>
    </source>
</evidence>
<proteinExistence type="predicted"/>
<feature type="transmembrane region" description="Helical" evidence="2">
    <location>
        <begin position="99"/>
        <end position="116"/>
    </location>
</feature>
<dbReference type="EMBL" id="CP088280">
    <property type="protein sequence ID" value="UGX94816.1"/>
    <property type="molecule type" value="Genomic_DNA"/>
</dbReference>
<dbReference type="AlphaFoldDB" id="A0A7Z0TR59"/>
<protein>
    <submittedName>
        <fullName evidence="3">Uncharacterized protein</fullName>
    </submittedName>
</protein>
<reference evidence="3" key="2">
    <citation type="submission" date="2020-06" db="EMBL/GenBank/DDBJ databases">
        <title>Whole Genome Sequence of Bradyrhizobium sp. Strain 323S2.</title>
        <authorList>
            <person name="Bromfield E.S.P."/>
        </authorList>
    </citation>
    <scope>NUCLEOTIDE SEQUENCE [LARGE SCALE GENOMIC DNA]</scope>
    <source>
        <strain evidence="3">323S2</strain>
    </source>
</reference>